<keyword evidence="2" id="KW-1185">Reference proteome</keyword>
<gene>
    <name evidence="1" type="ORF">E2C01_029974</name>
</gene>
<organism evidence="1 2">
    <name type="scientific">Portunus trituberculatus</name>
    <name type="common">Swimming crab</name>
    <name type="synonym">Neptunus trituberculatus</name>
    <dbReference type="NCBI Taxonomy" id="210409"/>
    <lineage>
        <taxon>Eukaryota</taxon>
        <taxon>Metazoa</taxon>
        <taxon>Ecdysozoa</taxon>
        <taxon>Arthropoda</taxon>
        <taxon>Crustacea</taxon>
        <taxon>Multicrustacea</taxon>
        <taxon>Malacostraca</taxon>
        <taxon>Eumalacostraca</taxon>
        <taxon>Eucarida</taxon>
        <taxon>Decapoda</taxon>
        <taxon>Pleocyemata</taxon>
        <taxon>Brachyura</taxon>
        <taxon>Eubrachyura</taxon>
        <taxon>Portunoidea</taxon>
        <taxon>Portunidae</taxon>
        <taxon>Portuninae</taxon>
        <taxon>Portunus</taxon>
    </lineage>
</organism>
<dbReference type="EMBL" id="VSRR010003537">
    <property type="protein sequence ID" value="MPC36514.1"/>
    <property type="molecule type" value="Genomic_DNA"/>
</dbReference>
<reference evidence="1 2" key="1">
    <citation type="submission" date="2019-05" db="EMBL/GenBank/DDBJ databases">
        <title>Another draft genome of Portunus trituberculatus and its Hox gene families provides insights of decapod evolution.</title>
        <authorList>
            <person name="Jeong J.-H."/>
            <person name="Song I."/>
            <person name="Kim S."/>
            <person name="Choi T."/>
            <person name="Kim D."/>
            <person name="Ryu S."/>
            <person name="Kim W."/>
        </authorList>
    </citation>
    <scope>NUCLEOTIDE SEQUENCE [LARGE SCALE GENOMIC DNA]</scope>
    <source>
        <tissue evidence="1">Muscle</tissue>
    </source>
</reference>
<protein>
    <submittedName>
        <fullName evidence="1">Uncharacterized protein</fullName>
    </submittedName>
</protein>
<name>A0A5B7EW15_PORTR</name>
<accession>A0A5B7EW15</accession>
<proteinExistence type="predicted"/>
<comment type="caution">
    <text evidence="1">The sequence shown here is derived from an EMBL/GenBank/DDBJ whole genome shotgun (WGS) entry which is preliminary data.</text>
</comment>
<evidence type="ECO:0000313" key="1">
    <source>
        <dbReference type="EMBL" id="MPC36514.1"/>
    </source>
</evidence>
<dbReference type="AlphaFoldDB" id="A0A5B7EW15"/>
<evidence type="ECO:0000313" key="2">
    <source>
        <dbReference type="Proteomes" id="UP000324222"/>
    </source>
</evidence>
<dbReference type="Proteomes" id="UP000324222">
    <property type="component" value="Unassembled WGS sequence"/>
</dbReference>
<sequence length="86" mass="9689">MHLGGDIGPNMGTTVNKIACATNGWKHNSASHIYSSKKNVSYWTFWCPDSGSLASEDYISQENVISPATWKDWRNYRSLKQQHKVG</sequence>